<dbReference type="PROSITE" id="PS00599">
    <property type="entry name" value="AA_TRANSFER_CLASS_2"/>
    <property type="match status" value="1"/>
</dbReference>
<reference evidence="13 14" key="1">
    <citation type="journal article" date="2021" name="Sci. Rep.">
        <title>The distribution of antibiotic resistance genes in chicken gut microbiota commensals.</title>
        <authorList>
            <person name="Juricova H."/>
            <person name="Matiasovicova J."/>
            <person name="Kubasova T."/>
            <person name="Cejkova D."/>
            <person name="Rychlik I."/>
        </authorList>
    </citation>
    <scope>NUCLEOTIDE SEQUENCE [LARGE SCALE GENOMIC DNA]</scope>
    <source>
        <strain evidence="13 14">An537</strain>
    </source>
</reference>
<dbReference type="Pfam" id="PF00155">
    <property type="entry name" value="Aminotran_1_2"/>
    <property type="match status" value="1"/>
</dbReference>
<proteinExistence type="inferred from homology"/>
<dbReference type="Gene3D" id="3.40.640.10">
    <property type="entry name" value="Type I PLP-dependent aspartate aminotransferase-like (Major domain)"/>
    <property type="match status" value="1"/>
</dbReference>
<dbReference type="InterPro" id="IPR050106">
    <property type="entry name" value="HistidinolP_aminotransfase"/>
</dbReference>
<dbReference type="HAMAP" id="MF_01023">
    <property type="entry name" value="HisC_aminotrans_2"/>
    <property type="match status" value="1"/>
</dbReference>
<evidence type="ECO:0000313" key="13">
    <source>
        <dbReference type="EMBL" id="MBM6913315.1"/>
    </source>
</evidence>
<dbReference type="InterPro" id="IPR015421">
    <property type="entry name" value="PyrdxlP-dep_Trfase_major"/>
</dbReference>
<evidence type="ECO:0000256" key="11">
    <source>
        <dbReference type="HAMAP-Rule" id="MF_01023"/>
    </source>
</evidence>
<dbReference type="EMBL" id="JACJLA010000017">
    <property type="protein sequence ID" value="MBM6913315.1"/>
    <property type="molecule type" value="Genomic_DNA"/>
</dbReference>
<evidence type="ECO:0000256" key="8">
    <source>
        <dbReference type="ARBA" id="ARBA00022898"/>
    </source>
</evidence>
<keyword evidence="5 11" id="KW-0032">Aminotransferase</keyword>
<evidence type="ECO:0000256" key="7">
    <source>
        <dbReference type="ARBA" id="ARBA00022679"/>
    </source>
</evidence>
<comment type="caution">
    <text evidence="13">The sequence shown here is derived from an EMBL/GenBank/DDBJ whole genome shotgun (WGS) entry which is preliminary data.</text>
</comment>
<dbReference type="SUPFAM" id="SSF53383">
    <property type="entry name" value="PLP-dependent transferases"/>
    <property type="match status" value="1"/>
</dbReference>
<dbReference type="InterPro" id="IPR001917">
    <property type="entry name" value="Aminotrans_II_pyridoxalP_BS"/>
</dbReference>
<gene>
    <name evidence="11 13" type="primary">hisC</name>
    <name evidence="13" type="ORF">H6A01_08280</name>
</gene>
<dbReference type="EC" id="2.6.1.9" evidence="11"/>
<evidence type="ECO:0000259" key="12">
    <source>
        <dbReference type="Pfam" id="PF00155"/>
    </source>
</evidence>
<feature type="domain" description="Aminotransferase class I/classII large" evidence="12">
    <location>
        <begin position="29"/>
        <end position="354"/>
    </location>
</feature>
<keyword evidence="14" id="KW-1185">Reference proteome</keyword>
<comment type="cofactor">
    <cofactor evidence="1 11">
        <name>pyridoxal 5'-phosphate</name>
        <dbReference type="ChEBI" id="CHEBI:597326"/>
    </cofactor>
</comment>
<dbReference type="RefSeq" id="WP_205088259.1">
    <property type="nucleotide sequence ID" value="NZ_JACJLA010000017.1"/>
</dbReference>
<evidence type="ECO:0000256" key="6">
    <source>
        <dbReference type="ARBA" id="ARBA00022605"/>
    </source>
</evidence>
<feature type="modified residue" description="N6-(pyridoxal phosphate)lysine" evidence="11">
    <location>
        <position position="222"/>
    </location>
</feature>
<evidence type="ECO:0000256" key="3">
    <source>
        <dbReference type="ARBA" id="ARBA00007970"/>
    </source>
</evidence>
<comment type="similarity">
    <text evidence="3 11">Belongs to the class-II pyridoxal-phosphate-dependent aminotransferase family. Histidinol-phosphate aminotransferase subfamily.</text>
</comment>
<dbReference type="NCBIfam" id="TIGR01141">
    <property type="entry name" value="hisC"/>
    <property type="match status" value="1"/>
</dbReference>
<comment type="subunit">
    <text evidence="4 11">Homodimer.</text>
</comment>
<evidence type="ECO:0000256" key="9">
    <source>
        <dbReference type="ARBA" id="ARBA00023102"/>
    </source>
</evidence>
<dbReference type="InterPro" id="IPR015424">
    <property type="entry name" value="PyrdxlP-dep_Trfase"/>
</dbReference>
<comment type="catalytic activity">
    <reaction evidence="10 11">
        <text>L-histidinol phosphate + 2-oxoglutarate = 3-(imidazol-4-yl)-2-oxopropyl phosphate + L-glutamate</text>
        <dbReference type="Rhea" id="RHEA:23744"/>
        <dbReference type="ChEBI" id="CHEBI:16810"/>
        <dbReference type="ChEBI" id="CHEBI:29985"/>
        <dbReference type="ChEBI" id="CHEBI:57766"/>
        <dbReference type="ChEBI" id="CHEBI:57980"/>
        <dbReference type="EC" id="2.6.1.9"/>
    </reaction>
</comment>
<protein>
    <recommendedName>
        <fullName evidence="11">Histidinol-phosphate aminotransferase</fullName>
        <ecNumber evidence="11">2.6.1.9</ecNumber>
    </recommendedName>
    <alternativeName>
        <fullName evidence="11">Imidazole acetol-phosphate transaminase</fullName>
    </alternativeName>
</protein>
<keyword evidence="8 11" id="KW-0663">Pyridoxal phosphate</keyword>
<dbReference type="GO" id="GO:0004400">
    <property type="term" value="F:histidinol-phosphate transaminase activity"/>
    <property type="evidence" value="ECO:0007669"/>
    <property type="project" value="UniProtKB-EC"/>
</dbReference>
<dbReference type="PANTHER" id="PTHR43643:SF6">
    <property type="entry name" value="HISTIDINOL-PHOSPHATE AMINOTRANSFERASE"/>
    <property type="match status" value="1"/>
</dbReference>
<accession>A0ABS2GJ20</accession>
<keyword evidence="9 11" id="KW-0368">Histidine biosynthesis</keyword>
<dbReference type="InterPro" id="IPR015422">
    <property type="entry name" value="PyrdxlP-dep_Trfase_small"/>
</dbReference>
<name>A0ABS2GJ20_9FIRM</name>
<evidence type="ECO:0000256" key="5">
    <source>
        <dbReference type="ARBA" id="ARBA00022576"/>
    </source>
</evidence>
<dbReference type="Gene3D" id="3.90.1150.10">
    <property type="entry name" value="Aspartate Aminotransferase, domain 1"/>
    <property type="match status" value="1"/>
</dbReference>
<sequence>MKTETKRLAWLRPELRELVPYAVSPITVPVAVNANESAQSLWDLPEIRQALLEELQNTAPQHYPKPYADELRSLVADYVGRTQDEVLLANGGDDILGLMAQAFIAPGDTALIHTPTFEMYQLGVTGMGGRVVAVPDTGFYEHDVEGMLAAIAKEQPKIVYLCNPNNPTGRPWQREELERLIEVAPGIVLLDEAYMEFAAPEVSLIPAIDTYDNLFVLRTLSKAFGLAGARLGYIVSQKENINLLSRVKPPYNLNAFSQALGRVALRYKDTVLAGVSTVCSERDRMIADIEALPDIAVVPSKTNFLFVTSPKATAIYEALLEEGILVKYYGAGHPLHGGLRITVTTESINTRILKTLAKVVKP</sequence>
<keyword evidence="7 11" id="KW-0808">Transferase</keyword>
<evidence type="ECO:0000256" key="10">
    <source>
        <dbReference type="ARBA" id="ARBA00047481"/>
    </source>
</evidence>
<keyword evidence="6 11" id="KW-0028">Amino-acid biosynthesis</keyword>
<dbReference type="InterPro" id="IPR004839">
    <property type="entry name" value="Aminotransferase_I/II_large"/>
</dbReference>
<organism evidence="13 14">
    <name type="scientific">Veillonella magna</name>
    <dbReference type="NCBI Taxonomy" id="464322"/>
    <lineage>
        <taxon>Bacteria</taxon>
        <taxon>Bacillati</taxon>
        <taxon>Bacillota</taxon>
        <taxon>Negativicutes</taxon>
        <taxon>Veillonellales</taxon>
        <taxon>Veillonellaceae</taxon>
        <taxon>Veillonella</taxon>
    </lineage>
</organism>
<dbReference type="Proteomes" id="UP000707138">
    <property type="component" value="Unassembled WGS sequence"/>
</dbReference>
<dbReference type="CDD" id="cd00609">
    <property type="entry name" value="AAT_like"/>
    <property type="match status" value="1"/>
</dbReference>
<evidence type="ECO:0000313" key="14">
    <source>
        <dbReference type="Proteomes" id="UP000707138"/>
    </source>
</evidence>
<dbReference type="PANTHER" id="PTHR43643">
    <property type="entry name" value="HISTIDINOL-PHOSPHATE AMINOTRANSFERASE 2"/>
    <property type="match status" value="1"/>
</dbReference>
<evidence type="ECO:0000256" key="4">
    <source>
        <dbReference type="ARBA" id="ARBA00011738"/>
    </source>
</evidence>
<dbReference type="InterPro" id="IPR005861">
    <property type="entry name" value="HisP_aminotrans"/>
</dbReference>
<evidence type="ECO:0000256" key="2">
    <source>
        <dbReference type="ARBA" id="ARBA00005011"/>
    </source>
</evidence>
<comment type="pathway">
    <text evidence="2 11">Amino-acid biosynthesis; L-histidine biosynthesis; L-histidine from 5-phospho-alpha-D-ribose 1-diphosphate: step 7/9.</text>
</comment>
<evidence type="ECO:0000256" key="1">
    <source>
        <dbReference type="ARBA" id="ARBA00001933"/>
    </source>
</evidence>